<reference evidence="3 4" key="1">
    <citation type="submission" date="2019-08" db="EMBL/GenBank/DDBJ databases">
        <title>Draft Genome Sequence of Halomonas eurihalina Isolated from Preserved Hide-surface.</title>
        <authorList>
            <person name="Hussain S.A."/>
            <person name="Xu A."/>
            <person name="Sarker M."/>
            <person name="Sommers C."/>
        </authorList>
    </citation>
    <scope>NUCLEOTIDE SEQUENCE [LARGE SCALE GENOMIC DNA]</scope>
    <source>
        <strain evidence="3 4">MS1</strain>
    </source>
</reference>
<organism evidence="3 4">
    <name type="scientific">Halomonas eurihalina</name>
    <dbReference type="NCBI Taxonomy" id="42566"/>
    <lineage>
        <taxon>Bacteria</taxon>
        <taxon>Pseudomonadati</taxon>
        <taxon>Pseudomonadota</taxon>
        <taxon>Gammaproteobacteria</taxon>
        <taxon>Oceanospirillales</taxon>
        <taxon>Halomonadaceae</taxon>
        <taxon>Halomonas</taxon>
    </lineage>
</organism>
<feature type="region of interest" description="Disordered" evidence="1">
    <location>
        <begin position="49"/>
        <end position="73"/>
    </location>
</feature>
<dbReference type="AlphaFoldDB" id="A0A5D9D977"/>
<feature type="domain" description="DUF2268" evidence="2">
    <location>
        <begin position="149"/>
        <end position="299"/>
    </location>
</feature>
<dbReference type="Proteomes" id="UP000324260">
    <property type="component" value="Unassembled WGS sequence"/>
</dbReference>
<keyword evidence="4" id="KW-1185">Reference proteome</keyword>
<evidence type="ECO:0000313" key="4">
    <source>
        <dbReference type="Proteomes" id="UP000324260"/>
    </source>
</evidence>
<evidence type="ECO:0000313" key="3">
    <source>
        <dbReference type="EMBL" id="TZG40578.1"/>
    </source>
</evidence>
<dbReference type="Pfam" id="PF10026">
    <property type="entry name" value="DUF2268"/>
    <property type="match status" value="1"/>
</dbReference>
<sequence length="308" mass="34464">MAPKTSKARQAVTKRRIDRRITRREDKIGCKREHFQVTAMTIAAQECSMPLSGDSSRSSHISRPGKESTADPPPHACVAITLSLLRVKECKMTQWIVHYANACGQLDDWLDRIDKGISAARHRAERVSTAINLDIVVQVWPGRVIDIMGFAGYAPTGTMMQLTLDPGNENFARNMGEPFERMVAHELHHVMRWQGPGYGETLGEALVSEGLAGHFSRQLYGSAPEPWERALSTAELAICEKEAQRYWNTSNYCHGAWFFGQGDQPPWAGYSLGYALIGRYLECHDGESPTSLAHEPAERFRTHLSRSP</sequence>
<name>A0A5D9D977_HALER</name>
<dbReference type="OrthoDB" id="69012at2"/>
<evidence type="ECO:0000256" key="1">
    <source>
        <dbReference type="SAM" id="MobiDB-lite"/>
    </source>
</evidence>
<comment type="caution">
    <text evidence="3">The sequence shown here is derived from an EMBL/GenBank/DDBJ whole genome shotgun (WGS) entry which is preliminary data.</text>
</comment>
<dbReference type="InterPro" id="IPR018728">
    <property type="entry name" value="DUF2268"/>
</dbReference>
<gene>
    <name evidence="3" type="ORF">FZZ93_05905</name>
</gene>
<feature type="region of interest" description="Disordered" evidence="1">
    <location>
        <begin position="288"/>
        <end position="308"/>
    </location>
</feature>
<feature type="compositionally biased region" description="Low complexity" evidence="1">
    <location>
        <begin position="52"/>
        <end position="62"/>
    </location>
</feature>
<protein>
    <recommendedName>
        <fullName evidence="2">DUF2268 domain-containing protein</fullName>
    </recommendedName>
</protein>
<evidence type="ECO:0000259" key="2">
    <source>
        <dbReference type="Pfam" id="PF10026"/>
    </source>
</evidence>
<accession>A0A5D9D977</accession>
<dbReference type="EMBL" id="VTPU01000004">
    <property type="protein sequence ID" value="TZG40578.1"/>
    <property type="molecule type" value="Genomic_DNA"/>
</dbReference>
<proteinExistence type="predicted"/>